<evidence type="ECO:0000256" key="5">
    <source>
        <dbReference type="ARBA" id="ARBA00022490"/>
    </source>
</evidence>
<dbReference type="PANTHER" id="PTHR15505:SF3">
    <property type="entry name" value="CILIOGENESIS-ASSOCIATED TTC17-INTERACTING PROTEIN"/>
    <property type="match status" value="1"/>
</dbReference>
<reference evidence="15" key="1">
    <citation type="submission" date="2025-08" db="UniProtKB">
        <authorList>
            <consortium name="Ensembl"/>
        </authorList>
    </citation>
    <scope>IDENTIFICATION</scope>
</reference>
<dbReference type="Pfam" id="PF21772">
    <property type="entry name" value="CATIP_N"/>
    <property type="match status" value="1"/>
</dbReference>
<keyword evidence="4" id="KW-1003">Cell membrane</keyword>
<evidence type="ECO:0000256" key="4">
    <source>
        <dbReference type="ARBA" id="ARBA00022475"/>
    </source>
</evidence>
<dbReference type="GO" id="GO:0005886">
    <property type="term" value="C:plasma membrane"/>
    <property type="evidence" value="ECO:0007669"/>
    <property type="project" value="UniProtKB-SubCell"/>
</dbReference>
<evidence type="ECO:0000256" key="11">
    <source>
        <dbReference type="ARBA" id="ARBA00037938"/>
    </source>
</evidence>
<evidence type="ECO:0000259" key="14">
    <source>
        <dbReference type="Pfam" id="PF21772"/>
    </source>
</evidence>
<dbReference type="GO" id="GO:0005856">
    <property type="term" value="C:cytoskeleton"/>
    <property type="evidence" value="ECO:0007669"/>
    <property type="project" value="UniProtKB-SubCell"/>
</dbReference>
<feature type="region of interest" description="Disordered" evidence="13">
    <location>
        <begin position="94"/>
        <end position="119"/>
    </location>
</feature>
<dbReference type="Ensembl" id="ENSLLET00000023262.1">
    <property type="protein sequence ID" value="ENSLLEP00000022397.1"/>
    <property type="gene ID" value="ENSLLEG00000013511.1"/>
</dbReference>
<keyword evidence="7" id="KW-0472">Membrane</keyword>
<dbReference type="AlphaFoldDB" id="A0A8C5N1V7"/>
<keyword evidence="8" id="KW-0206">Cytoskeleton</keyword>
<dbReference type="GO" id="GO:0061371">
    <property type="term" value="P:determination of heart left/right asymmetry"/>
    <property type="evidence" value="ECO:0007669"/>
    <property type="project" value="Ensembl"/>
</dbReference>
<evidence type="ECO:0000256" key="1">
    <source>
        <dbReference type="ARBA" id="ARBA00004123"/>
    </source>
</evidence>
<feature type="domain" description="Ciliogenesis-associated TTC17-interacting protein N-terminal" evidence="14">
    <location>
        <begin position="162"/>
        <end position="392"/>
    </location>
</feature>
<comment type="subcellular location">
    <subcellularLocation>
        <location evidence="2">Cell membrane</location>
    </subcellularLocation>
    <subcellularLocation>
        <location evidence="3">Cytoplasm</location>
        <location evidence="3">Cytoskeleton</location>
    </subcellularLocation>
    <subcellularLocation>
        <location evidence="1">Nucleus</location>
    </subcellularLocation>
</comment>
<evidence type="ECO:0000256" key="9">
    <source>
        <dbReference type="ARBA" id="ARBA00023242"/>
    </source>
</evidence>
<dbReference type="PANTHER" id="PTHR15505">
    <property type="entry name" value="RIIA DOMAIN-CONTAINING PROTEIN 1"/>
    <property type="match status" value="1"/>
</dbReference>
<protein>
    <recommendedName>
        <fullName evidence="12">Ciliogenesis-associated TTC17-interacting protein</fullName>
    </recommendedName>
</protein>
<evidence type="ECO:0000256" key="3">
    <source>
        <dbReference type="ARBA" id="ARBA00004245"/>
    </source>
</evidence>
<dbReference type="GO" id="GO:0060271">
    <property type="term" value="P:cilium assembly"/>
    <property type="evidence" value="ECO:0007669"/>
    <property type="project" value="Ensembl"/>
</dbReference>
<accession>A0A8C5N1V7</accession>
<evidence type="ECO:0000256" key="2">
    <source>
        <dbReference type="ARBA" id="ARBA00004236"/>
    </source>
</evidence>
<dbReference type="OrthoDB" id="6334211at2759"/>
<evidence type="ECO:0000256" key="6">
    <source>
        <dbReference type="ARBA" id="ARBA00022794"/>
    </source>
</evidence>
<evidence type="ECO:0000256" key="7">
    <source>
        <dbReference type="ARBA" id="ARBA00023136"/>
    </source>
</evidence>
<comment type="similarity">
    <text evidence="11">Belongs to the CATIP family.</text>
</comment>
<dbReference type="Proteomes" id="UP000694569">
    <property type="component" value="Unplaced"/>
</dbReference>
<dbReference type="CDD" id="cd22973">
    <property type="entry name" value="DD_CATIP"/>
    <property type="match status" value="1"/>
</dbReference>
<organism evidence="15 16">
    <name type="scientific">Leptobrachium leishanense</name>
    <name type="common">Leishan spiny toad</name>
    <dbReference type="NCBI Taxonomy" id="445787"/>
    <lineage>
        <taxon>Eukaryota</taxon>
        <taxon>Metazoa</taxon>
        <taxon>Chordata</taxon>
        <taxon>Craniata</taxon>
        <taxon>Vertebrata</taxon>
        <taxon>Euteleostomi</taxon>
        <taxon>Amphibia</taxon>
        <taxon>Batrachia</taxon>
        <taxon>Anura</taxon>
        <taxon>Pelobatoidea</taxon>
        <taxon>Megophryidae</taxon>
        <taxon>Leptobrachium</taxon>
    </lineage>
</organism>
<evidence type="ECO:0000256" key="8">
    <source>
        <dbReference type="ARBA" id="ARBA00023212"/>
    </source>
</evidence>
<evidence type="ECO:0000256" key="13">
    <source>
        <dbReference type="SAM" id="MobiDB-lite"/>
    </source>
</evidence>
<dbReference type="InterPro" id="IPR048777">
    <property type="entry name" value="CATIP_N"/>
</dbReference>
<proteinExistence type="inferred from homology"/>
<gene>
    <name evidence="15" type="primary">CATIP</name>
</gene>
<keyword evidence="9" id="KW-0539">Nucleus</keyword>
<dbReference type="GO" id="GO:0030041">
    <property type="term" value="P:actin filament polymerization"/>
    <property type="evidence" value="ECO:0007669"/>
    <property type="project" value="Ensembl"/>
</dbReference>
<evidence type="ECO:0000313" key="15">
    <source>
        <dbReference type="Ensembl" id="ENSLLEP00000022397.1"/>
    </source>
</evidence>
<sequence>MLQGRTFPCAPPLHEIASCVQENMADLATLAKDEKLLGPGSVVLSIQMETESLEVAVTTDTLNSNTEPSNIISGTEDVSPAPTDVLSVERDTLVVPPDPDKEVTTPADIPTADQESPGTKCTAEEAVATDTVTVVNGVGGEVVFDVDIKDPTSDKVLKASPEAIEFMADVGLEELGLCLFNESLQTFSEAGQELGSFTVSVQPAYHHPEGHDEERCFLVHASTHSTIDNIPTGSSIVAYISQNMETLEQHHHEFIKMKSHSVDKKTQMLRQEDHLVISTVITEGESVRRESVSHPLSSLEGLISEASNLLIMRLLARKKPSRELVFLTFDTEMNLCTSSYSELGSRSQVIGRDTVEVYGLERTVHSEDVPVTWQCYFLSDGHLASRVQVGSPAAVILTEMPVLSEAVECDPKPVFGKKPLIWQEDAELYSKFLDRKDELIADHETYLRRHPELRLLLADFMQFLLLRKPTDVFTFAAEFFGPFSVAQTGGEPFCSSKVPSPFKIT</sequence>
<name>A0A8C5N1V7_9ANUR</name>
<feature type="compositionally biased region" description="Basic and acidic residues" evidence="13">
    <location>
        <begin position="94"/>
        <end position="103"/>
    </location>
</feature>
<dbReference type="GO" id="GO:0005634">
    <property type="term" value="C:nucleus"/>
    <property type="evidence" value="ECO:0007669"/>
    <property type="project" value="UniProtKB-SubCell"/>
</dbReference>
<dbReference type="SUPFAM" id="SSF47391">
    <property type="entry name" value="Dimerization-anchoring domain of cAMP-dependent PK regulatory subunit"/>
    <property type="match status" value="1"/>
</dbReference>
<keyword evidence="5" id="KW-0963">Cytoplasm</keyword>
<evidence type="ECO:0000256" key="12">
    <source>
        <dbReference type="ARBA" id="ARBA00039249"/>
    </source>
</evidence>
<evidence type="ECO:0000313" key="16">
    <source>
        <dbReference type="Proteomes" id="UP000694569"/>
    </source>
</evidence>
<dbReference type="GeneTree" id="ENSGT00940000154101"/>
<keyword evidence="6" id="KW-0970">Cilium biogenesis/degradation</keyword>
<comment type="function">
    <text evidence="10">Plays a role in primary ciliogenesis by modulating actin polymerization.</text>
</comment>
<reference evidence="15" key="2">
    <citation type="submission" date="2025-09" db="UniProtKB">
        <authorList>
            <consortium name="Ensembl"/>
        </authorList>
    </citation>
    <scope>IDENTIFICATION</scope>
</reference>
<keyword evidence="16" id="KW-1185">Reference proteome</keyword>
<dbReference type="InterPro" id="IPR047501">
    <property type="entry name" value="DD_CATIP"/>
</dbReference>
<evidence type="ECO:0000256" key="10">
    <source>
        <dbReference type="ARBA" id="ARBA00037538"/>
    </source>
</evidence>